<dbReference type="InterPro" id="IPR005467">
    <property type="entry name" value="His_kinase_dom"/>
</dbReference>
<dbReference type="PANTHER" id="PTHR45339">
    <property type="entry name" value="HYBRID SIGNAL TRANSDUCTION HISTIDINE KINASE J"/>
    <property type="match status" value="1"/>
</dbReference>
<dbReference type="PATRIC" id="fig|1178515.4.peg.695"/>
<dbReference type="KEGG" id="pswu:SY83_03515"/>
<keyword evidence="5" id="KW-1003">Cell membrane</keyword>
<keyword evidence="6 14" id="KW-0597">Phosphoprotein</keyword>
<evidence type="ECO:0000256" key="10">
    <source>
        <dbReference type="ARBA" id="ARBA00022840"/>
    </source>
</evidence>
<dbReference type="GO" id="GO:0000155">
    <property type="term" value="F:phosphorelay sensor kinase activity"/>
    <property type="evidence" value="ECO:0007669"/>
    <property type="project" value="InterPro"/>
</dbReference>
<evidence type="ECO:0000313" key="21">
    <source>
        <dbReference type="Proteomes" id="UP000076927"/>
    </source>
</evidence>
<keyword evidence="15" id="KW-0175">Coiled coil</keyword>
<evidence type="ECO:0000256" key="5">
    <source>
        <dbReference type="ARBA" id="ARBA00022475"/>
    </source>
</evidence>
<keyword evidence="8" id="KW-0547">Nucleotide-binding</keyword>
<dbReference type="Gene3D" id="3.30.450.40">
    <property type="match status" value="1"/>
</dbReference>
<dbReference type="CDD" id="cd00082">
    <property type="entry name" value="HisKA"/>
    <property type="match status" value="1"/>
</dbReference>
<dbReference type="AlphaFoldDB" id="A0A172TES0"/>
<dbReference type="OrthoDB" id="9790669at2"/>
<evidence type="ECO:0000313" key="20">
    <source>
        <dbReference type="EMBL" id="ANE45531.1"/>
    </source>
</evidence>
<dbReference type="CDD" id="cd16922">
    <property type="entry name" value="HATPase_EvgS-ArcB-TorS-like"/>
    <property type="match status" value="1"/>
</dbReference>
<evidence type="ECO:0000256" key="13">
    <source>
        <dbReference type="ARBA" id="ARBA00074306"/>
    </source>
</evidence>
<dbReference type="InterPro" id="IPR036890">
    <property type="entry name" value="HATPase_C_sf"/>
</dbReference>
<dbReference type="SMART" id="SM00448">
    <property type="entry name" value="REC"/>
    <property type="match status" value="1"/>
</dbReference>
<keyword evidence="9" id="KW-0418">Kinase</keyword>
<dbReference type="PRINTS" id="PR00344">
    <property type="entry name" value="BCTRLSENSOR"/>
</dbReference>
<keyword evidence="16" id="KW-1133">Transmembrane helix</keyword>
<comment type="subcellular location">
    <subcellularLocation>
        <location evidence="2">Cell membrane</location>
        <topology evidence="2">Multi-pass membrane protein</topology>
    </subcellularLocation>
</comment>
<evidence type="ECO:0000256" key="16">
    <source>
        <dbReference type="SAM" id="Phobius"/>
    </source>
</evidence>
<dbReference type="FunFam" id="3.30.565.10:FF:000010">
    <property type="entry name" value="Sensor histidine kinase RcsC"/>
    <property type="match status" value="1"/>
</dbReference>
<name>A0A172TES0_9BACL</name>
<evidence type="ECO:0000259" key="17">
    <source>
        <dbReference type="PROSITE" id="PS50109"/>
    </source>
</evidence>
<dbReference type="EMBL" id="CP011388">
    <property type="protein sequence ID" value="ANE45531.1"/>
    <property type="molecule type" value="Genomic_DNA"/>
</dbReference>
<evidence type="ECO:0000259" key="18">
    <source>
        <dbReference type="PROSITE" id="PS50110"/>
    </source>
</evidence>
<dbReference type="Pfam" id="PF00512">
    <property type="entry name" value="HisKA"/>
    <property type="match status" value="1"/>
</dbReference>
<evidence type="ECO:0000256" key="9">
    <source>
        <dbReference type="ARBA" id="ARBA00022777"/>
    </source>
</evidence>
<keyword evidence="11" id="KW-0902">Two-component regulatory system</keyword>
<dbReference type="CDD" id="cd06225">
    <property type="entry name" value="HAMP"/>
    <property type="match status" value="1"/>
</dbReference>
<keyword evidence="7" id="KW-0808">Transferase</keyword>
<dbReference type="Gene3D" id="1.10.287.130">
    <property type="match status" value="1"/>
</dbReference>
<dbReference type="InterPro" id="IPR011006">
    <property type="entry name" value="CheY-like_superfamily"/>
</dbReference>
<evidence type="ECO:0000256" key="15">
    <source>
        <dbReference type="SAM" id="Coils"/>
    </source>
</evidence>
<evidence type="ECO:0000256" key="14">
    <source>
        <dbReference type="PROSITE-ProRule" id="PRU00169"/>
    </source>
</evidence>
<dbReference type="SUPFAM" id="SSF47384">
    <property type="entry name" value="Homodimeric domain of signal transducing histidine kinase"/>
    <property type="match status" value="1"/>
</dbReference>
<evidence type="ECO:0000256" key="8">
    <source>
        <dbReference type="ARBA" id="ARBA00022741"/>
    </source>
</evidence>
<dbReference type="Pfam" id="PF05227">
    <property type="entry name" value="CHASE3"/>
    <property type="match status" value="1"/>
</dbReference>
<dbReference type="SMART" id="SM00065">
    <property type="entry name" value="GAF"/>
    <property type="match status" value="1"/>
</dbReference>
<keyword evidence="12 16" id="KW-0472">Membrane</keyword>
<feature type="domain" description="Response regulatory" evidence="18">
    <location>
        <begin position="803"/>
        <end position="920"/>
    </location>
</feature>
<proteinExistence type="inferred from homology"/>
<evidence type="ECO:0000256" key="2">
    <source>
        <dbReference type="ARBA" id="ARBA00004651"/>
    </source>
</evidence>
<dbReference type="InterPro" id="IPR003660">
    <property type="entry name" value="HAMP_dom"/>
</dbReference>
<dbReference type="Proteomes" id="UP000076927">
    <property type="component" value="Chromosome"/>
</dbReference>
<feature type="transmembrane region" description="Helical" evidence="16">
    <location>
        <begin position="12"/>
        <end position="31"/>
    </location>
</feature>
<dbReference type="SMART" id="SM00304">
    <property type="entry name" value="HAMP"/>
    <property type="match status" value="1"/>
</dbReference>
<dbReference type="PANTHER" id="PTHR45339:SF1">
    <property type="entry name" value="HYBRID SIGNAL TRANSDUCTION HISTIDINE KINASE J"/>
    <property type="match status" value="1"/>
</dbReference>
<dbReference type="SUPFAM" id="SSF55874">
    <property type="entry name" value="ATPase domain of HSP90 chaperone/DNA topoisomerase II/histidine kinase"/>
    <property type="match status" value="1"/>
</dbReference>
<evidence type="ECO:0000256" key="4">
    <source>
        <dbReference type="ARBA" id="ARBA00012438"/>
    </source>
</evidence>
<dbReference type="STRING" id="1178515.SY83_03515"/>
<keyword evidence="21" id="KW-1185">Reference proteome</keyword>
<evidence type="ECO:0000256" key="11">
    <source>
        <dbReference type="ARBA" id="ARBA00023012"/>
    </source>
</evidence>
<dbReference type="GO" id="GO:0005886">
    <property type="term" value="C:plasma membrane"/>
    <property type="evidence" value="ECO:0007669"/>
    <property type="project" value="UniProtKB-SubCell"/>
</dbReference>
<dbReference type="InterPro" id="IPR007891">
    <property type="entry name" value="CHASE3"/>
</dbReference>
<dbReference type="CDD" id="cd17546">
    <property type="entry name" value="REC_hyHK_CKI1_RcsC-like"/>
    <property type="match status" value="1"/>
</dbReference>
<evidence type="ECO:0000256" key="12">
    <source>
        <dbReference type="ARBA" id="ARBA00023136"/>
    </source>
</evidence>
<dbReference type="SMART" id="SM00387">
    <property type="entry name" value="HATPase_c"/>
    <property type="match status" value="1"/>
</dbReference>
<dbReference type="PROSITE" id="PS50110">
    <property type="entry name" value="RESPONSE_REGULATORY"/>
    <property type="match status" value="1"/>
</dbReference>
<dbReference type="PROSITE" id="PS50109">
    <property type="entry name" value="HIS_KIN"/>
    <property type="match status" value="1"/>
</dbReference>
<feature type="domain" description="Histidine kinase" evidence="17">
    <location>
        <begin position="511"/>
        <end position="744"/>
    </location>
</feature>
<dbReference type="Pfam" id="PF02518">
    <property type="entry name" value="HATPase_c"/>
    <property type="match status" value="1"/>
</dbReference>
<dbReference type="Pfam" id="PF13185">
    <property type="entry name" value="GAF_2"/>
    <property type="match status" value="1"/>
</dbReference>
<feature type="domain" description="HAMP" evidence="19">
    <location>
        <begin position="212"/>
        <end position="266"/>
    </location>
</feature>
<dbReference type="InterPro" id="IPR003661">
    <property type="entry name" value="HisK_dim/P_dom"/>
</dbReference>
<dbReference type="CDD" id="cd19410">
    <property type="entry name" value="HK9-like_sensor"/>
    <property type="match status" value="1"/>
</dbReference>
<protein>
    <recommendedName>
        <fullName evidence="13">Circadian input-output histidine kinase CikA</fullName>
        <ecNumber evidence="4">2.7.13.3</ecNumber>
    </recommendedName>
</protein>
<dbReference type="Gene3D" id="3.40.50.2300">
    <property type="match status" value="1"/>
</dbReference>
<dbReference type="InterPro" id="IPR029016">
    <property type="entry name" value="GAF-like_dom_sf"/>
</dbReference>
<dbReference type="InterPro" id="IPR004358">
    <property type="entry name" value="Sig_transdc_His_kin-like_C"/>
</dbReference>
<keyword evidence="10" id="KW-0067">ATP-binding</keyword>
<sequence length="922" mass="103876">MFTNIRNGIRTKILLSNLISLIFIIIAMIIINNQISHLKNEQNYIISHDIEVHNLTYQIEKQLLDMETGQRGYVITGATNYLEPYNSGRATWKEYYNDLYTLISDNPNQKQKLSEIKSNIESWINVSGEPVILLKQQNKMDEILAYFDTGKGKMKVDEVRTQFKIFRDTELELTEQRADRLNTQNRALEAGIYILLALVCGISIGSALFISNTITKTIRDVIQSIRDITSAGGNLSHRIQIRTRDEVGELGDAMNVLLETTEQQSQLKTNIAEIIGMFQGMTDVKLLGQSFLNTVAPMMSASYGVLYLRCRKGNGEQYLKVASYATNLDDIGLKTVRIGEGLVGQSIMNKQVMELNDIPEGYVRIASALGQAEPKHLIIVPVEFEGSVIAAVELATFGTFIATDRQLLLDVSHSLGTALDSVETRMEIERLLEESQVMTEELQVQTEELQVQAEEMERQQEVLQHTNNELEKQNEVNENKSRELEITRVEMEEYTKKLQEISTYKSNFLANMSHELRTPLNSMLVLSQLLAENRNGTLTVNEQEYARVVNSAGNDLLVLINDVLDLSKVEAGKIDIVTEITNVTEIPIMMRHQFLPLAEQKGIEFHVEMSPDVPDVIWTDEQRLYQIIRNLLSNAFKFTSEGQVTLSISMLDDEDYNRYGLVKIKGSVVAISVKDTGIGIPHDKLDLIFEAFQQVDGATSRKYGGTGLGLSISREFAHLLGGVIVVESEERVGSTFTFLLQLKDEDSHQLEPLKLHSESAAAAELVTFSSSVIAKNEPRLTEGEQSKDKTQFPDEDLLFKNKRVLIVDDDIRNTFALTVALEQAGLDITVADNGQECMEILQREPSFDIILMDIMMPVMDGYETMRNIRKLPEFEGVPVIALTAKAMKYDREKCLAAGASDYISKPLNMDQLFSLMRVWLTS</sequence>
<feature type="coiled-coil region" evidence="15">
    <location>
        <begin position="428"/>
        <end position="497"/>
    </location>
</feature>
<dbReference type="Pfam" id="PF00072">
    <property type="entry name" value="Response_reg"/>
    <property type="match status" value="1"/>
</dbReference>
<reference evidence="20 21" key="1">
    <citation type="submission" date="2015-01" db="EMBL/GenBank/DDBJ databases">
        <title>Paenibacillus swuensis/DY6/whole genome sequencing.</title>
        <authorList>
            <person name="Kim M.K."/>
            <person name="Srinivasan S."/>
            <person name="Lee J.-J."/>
        </authorList>
    </citation>
    <scope>NUCLEOTIDE SEQUENCE [LARGE SCALE GENOMIC DNA]</scope>
    <source>
        <strain evidence="20 21">DY6</strain>
    </source>
</reference>
<evidence type="ECO:0000256" key="1">
    <source>
        <dbReference type="ARBA" id="ARBA00000085"/>
    </source>
</evidence>
<dbReference type="InterPro" id="IPR003018">
    <property type="entry name" value="GAF"/>
</dbReference>
<gene>
    <name evidence="20" type="ORF">SY83_03515</name>
</gene>
<dbReference type="Pfam" id="PF00672">
    <property type="entry name" value="HAMP"/>
    <property type="match status" value="1"/>
</dbReference>
<accession>A0A172TES0</accession>
<evidence type="ECO:0000259" key="19">
    <source>
        <dbReference type="PROSITE" id="PS50885"/>
    </source>
</evidence>
<dbReference type="SUPFAM" id="SSF52172">
    <property type="entry name" value="CheY-like"/>
    <property type="match status" value="1"/>
</dbReference>
<comment type="catalytic activity">
    <reaction evidence="1">
        <text>ATP + protein L-histidine = ADP + protein N-phospho-L-histidine.</text>
        <dbReference type="EC" id="2.7.13.3"/>
    </reaction>
</comment>
<dbReference type="InterPro" id="IPR003594">
    <property type="entry name" value="HATPase_dom"/>
</dbReference>
<organism evidence="20 21">
    <name type="scientific">Paenibacillus swuensis</name>
    <dbReference type="NCBI Taxonomy" id="1178515"/>
    <lineage>
        <taxon>Bacteria</taxon>
        <taxon>Bacillati</taxon>
        <taxon>Bacillota</taxon>
        <taxon>Bacilli</taxon>
        <taxon>Bacillales</taxon>
        <taxon>Paenibacillaceae</taxon>
        <taxon>Paenibacillus</taxon>
    </lineage>
</organism>
<dbReference type="Gene3D" id="3.30.565.10">
    <property type="entry name" value="Histidine kinase-like ATPase, C-terminal domain"/>
    <property type="match status" value="1"/>
</dbReference>
<keyword evidence="16" id="KW-0812">Transmembrane</keyword>
<dbReference type="EC" id="2.7.13.3" evidence="4"/>
<dbReference type="InterPro" id="IPR001789">
    <property type="entry name" value="Sig_transdc_resp-reg_receiver"/>
</dbReference>
<dbReference type="Gene3D" id="6.10.340.10">
    <property type="match status" value="1"/>
</dbReference>
<evidence type="ECO:0000256" key="3">
    <source>
        <dbReference type="ARBA" id="ARBA00006402"/>
    </source>
</evidence>
<feature type="transmembrane region" description="Helical" evidence="16">
    <location>
        <begin position="190"/>
        <end position="210"/>
    </location>
</feature>
<feature type="modified residue" description="4-aspartylphosphate" evidence="14">
    <location>
        <position position="853"/>
    </location>
</feature>
<dbReference type="InterPro" id="IPR036097">
    <property type="entry name" value="HisK_dim/P_sf"/>
</dbReference>
<dbReference type="SMART" id="SM00388">
    <property type="entry name" value="HisKA"/>
    <property type="match status" value="1"/>
</dbReference>
<comment type="similarity">
    <text evidence="3">In the N-terminal section; belongs to the phytochrome family.</text>
</comment>
<dbReference type="PROSITE" id="PS50885">
    <property type="entry name" value="HAMP"/>
    <property type="match status" value="1"/>
</dbReference>
<dbReference type="GO" id="GO:0005524">
    <property type="term" value="F:ATP binding"/>
    <property type="evidence" value="ECO:0007669"/>
    <property type="project" value="UniProtKB-KW"/>
</dbReference>
<evidence type="ECO:0000256" key="7">
    <source>
        <dbReference type="ARBA" id="ARBA00022679"/>
    </source>
</evidence>
<dbReference type="SUPFAM" id="SSF55781">
    <property type="entry name" value="GAF domain-like"/>
    <property type="match status" value="1"/>
</dbReference>
<evidence type="ECO:0000256" key="6">
    <source>
        <dbReference type="ARBA" id="ARBA00022553"/>
    </source>
</evidence>